<dbReference type="AlphaFoldDB" id="A0A292PIT3"/>
<dbReference type="InterPro" id="IPR014030">
    <property type="entry name" value="Ketoacyl_synth_N"/>
</dbReference>
<dbReference type="GO" id="GO:0005886">
    <property type="term" value="C:plasma membrane"/>
    <property type="evidence" value="ECO:0007669"/>
    <property type="project" value="TreeGrafter"/>
</dbReference>
<organism evidence="6 7">
    <name type="scientific">Tuber aestivum</name>
    <name type="common">summer truffle</name>
    <dbReference type="NCBI Taxonomy" id="59557"/>
    <lineage>
        <taxon>Eukaryota</taxon>
        <taxon>Fungi</taxon>
        <taxon>Dikarya</taxon>
        <taxon>Ascomycota</taxon>
        <taxon>Pezizomycotina</taxon>
        <taxon>Pezizomycetes</taxon>
        <taxon>Pezizales</taxon>
        <taxon>Tuberaceae</taxon>
        <taxon>Tuber</taxon>
    </lineage>
</organism>
<dbReference type="Pfam" id="PF00109">
    <property type="entry name" value="ketoacyl-synt"/>
    <property type="match status" value="1"/>
</dbReference>
<proteinExistence type="predicted"/>
<dbReference type="GO" id="GO:0006633">
    <property type="term" value="P:fatty acid biosynthetic process"/>
    <property type="evidence" value="ECO:0007669"/>
    <property type="project" value="TreeGrafter"/>
</dbReference>
<dbReference type="InterPro" id="IPR036736">
    <property type="entry name" value="ACP-like_sf"/>
</dbReference>
<accession>A0A292PIT3</accession>
<evidence type="ECO:0000256" key="2">
    <source>
        <dbReference type="ARBA" id="ARBA00022553"/>
    </source>
</evidence>
<feature type="domain" description="Carrier" evidence="4">
    <location>
        <begin position="69"/>
        <end position="142"/>
    </location>
</feature>
<gene>
    <name evidence="6" type="ORF">GSTUAT00008603001</name>
</gene>
<keyword evidence="7" id="KW-1185">Reference proteome</keyword>
<dbReference type="SUPFAM" id="SSF47336">
    <property type="entry name" value="ACP-like"/>
    <property type="match status" value="1"/>
</dbReference>
<evidence type="ECO:0000256" key="1">
    <source>
        <dbReference type="ARBA" id="ARBA00022450"/>
    </source>
</evidence>
<dbReference type="GO" id="GO:0004312">
    <property type="term" value="F:fatty acid synthase activity"/>
    <property type="evidence" value="ECO:0007669"/>
    <property type="project" value="TreeGrafter"/>
</dbReference>
<dbReference type="SMART" id="SM00823">
    <property type="entry name" value="PKS_PP"/>
    <property type="match status" value="1"/>
</dbReference>
<dbReference type="Pfam" id="PF00550">
    <property type="entry name" value="PP-binding"/>
    <property type="match status" value="1"/>
</dbReference>
<dbReference type="SMART" id="SM00825">
    <property type="entry name" value="PKS_KS"/>
    <property type="match status" value="1"/>
</dbReference>
<dbReference type="EMBL" id="LN891220">
    <property type="protein sequence ID" value="CUS07306.1"/>
    <property type="molecule type" value="Genomic_DNA"/>
</dbReference>
<dbReference type="Gene3D" id="1.10.1200.10">
    <property type="entry name" value="ACP-like"/>
    <property type="match status" value="1"/>
</dbReference>
<dbReference type="InterPro" id="IPR050091">
    <property type="entry name" value="PKS_NRPS_Biosynth_Enz"/>
</dbReference>
<dbReference type="InterPro" id="IPR009081">
    <property type="entry name" value="PP-bd_ACP"/>
</dbReference>
<dbReference type="InterPro" id="IPR014031">
    <property type="entry name" value="Ketoacyl_synth_C"/>
</dbReference>
<dbReference type="PROSITE" id="PS50075">
    <property type="entry name" value="CARRIER"/>
    <property type="match status" value="1"/>
</dbReference>
<dbReference type="InterPro" id="IPR020841">
    <property type="entry name" value="PKS_Beta-ketoAc_synthase_dom"/>
</dbReference>
<dbReference type="CDD" id="cd00833">
    <property type="entry name" value="PKS"/>
    <property type="match status" value="1"/>
</dbReference>
<reference evidence="6" key="1">
    <citation type="submission" date="2015-10" db="EMBL/GenBank/DDBJ databases">
        <authorList>
            <person name="Regsiter A."/>
            <person name="william w."/>
        </authorList>
    </citation>
    <scope>NUCLEOTIDE SEQUENCE</scope>
    <source>
        <strain evidence="6">Montdore</strain>
    </source>
</reference>
<protein>
    <submittedName>
        <fullName evidence="6">Uncharacterized protein</fullName>
    </submittedName>
</protein>
<dbReference type="InterPro" id="IPR020806">
    <property type="entry name" value="PKS_PP-bd"/>
</dbReference>
<sequence>MPTSAGLEAFEDLLNSKIVQGMVLYGQNTQQSILADQLIENAESLLSESIKTLDMIPVTVAVTNEVLNDAAINYLRKLLAKELRMPEEKLLAEVPFENYGIDSVLVIRLSNRLEEVFGKLPRTLFFEYLSLKELCGYFLEAHRSQLLELTGLALVSATETSAVPQEVSMTGMPFVNQNRRQRFAGVTQQQQQQQQQQNNLTEAIAIIGISGRYPGANNLSEFWENLKAGKDCITEVPEDRWNAEEMYHEEKGQPGKSYSKWGGFMNDIDKFDPLFFNISPREAELMDPQERLFLQTVWETMEDAGYTRESMRAEDLQTGIARRIGVYAGVMYEEYQLFGAEERMKGNFVTPAGIASSIANRVSYFFNFNGPSMAVDTMCSSSLTAIHLACKDILTGDTDMAIAGGVNVSVHPNKYLMLSQGRFVSGAGRCESFGEGGDGYVPGEGVGTVLLKRLSEAIKDGDHIYGLVTGTALNHGGKTNGYTVPNPKAQAAVIKAAMKKAGVKSGDFSYVEAHGTGTSLGDPIEIAGLNRAFETTDKQFCSIGSVKSNIGHSSASTIRSLTAFCCFKSGN</sequence>
<dbReference type="GO" id="GO:0031177">
    <property type="term" value="F:phosphopantetheine binding"/>
    <property type="evidence" value="ECO:0007669"/>
    <property type="project" value="InterPro"/>
</dbReference>
<keyword evidence="2" id="KW-0597">Phosphoprotein</keyword>
<dbReference type="PANTHER" id="PTHR43775:SF37">
    <property type="entry name" value="SI:DKEY-61P9.11"/>
    <property type="match status" value="1"/>
</dbReference>
<feature type="domain" description="Ketosynthase family 3 (KS3)" evidence="5">
    <location>
        <begin position="201"/>
        <end position="571"/>
    </location>
</feature>
<evidence type="ECO:0000256" key="3">
    <source>
        <dbReference type="ARBA" id="ARBA00022679"/>
    </source>
</evidence>
<dbReference type="PROSITE" id="PS52004">
    <property type="entry name" value="KS3_2"/>
    <property type="match status" value="1"/>
</dbReference>
<dbReference type="Gene3D" id="3.40.47.10">
    <property type="match status" value="1"/>
</dbReference>
<evidence type="ECO:0000259" key="5">
    <source>
        <dbReference type="PROSITE" id="PS52004"/>
    </source>
</evidence>
<dbReference type="SUPFAM" id="SSF53901">
    <property type="entry name" value="Thiolase-like"/>
    <property type="match status" value="1"/>
</dbReference>
<dbReference type="GO" id="GO:0005737">
    <property type="term" value="C:cytoplasm"/>
    <property type="evidence" value="ECO:0007669"/>
    <property type="project" value="TreeGrafter"/>
</dbReference>
<evidence type="ECO:0000313" key="7">
    <source>
        <dbReference type="Proteomes" id="UP001412239"/>
    </source>
</evidence>
<name>A0A292PIT3_9PEZI</name>
<keyword evidence="1" id="KW-0596">Phosphopantetheine</keyword>
<dbReference type="InterPro" id="IPR016039">
    <property type="entry name" value="Thiolase-like"/>
</dbReference>
<dbReference type="Proteomes" id="UP001412239">
    <property type="component" value="Unassembled WGS sequence"/>
</dbReference>
<dbReference type="PANTHER" id="PTHR43775">
    <property type="entry name" value="FATTY ACID SYNTHASE"/>
    <property type="match status" value="1"/>
</dbReference>
<dbReference type="Pfam" id="PF02801">
    <property type="entry name" value="Ketoacyl-synt_C"/>
    <property type="match status" value="1"/>
</dbReference>
<keyword evidence="3" id="KW-0808">Transferase</keyword>
<evidence type="ECO:0000259" key="4">
    <source>
        <dbReference type="PROSITE" id="PS50075"/>
    </source>
</evidence>
<evidence type="ECO:0000313" key="6">
    <source>
        <dbReference type="EMBL" id="CUS07306.1"/>
    </source>
</evidence>